<evidence type="ECO:0000313" key="6">
    <source>
        <dbReference type="Proteomes" id="UP000321574"/>
    </source>
</evidence>
<keyword evidence="6" id="KW-1185">Reference proteome</keyword>
<keyword evidence="1" id="KW-0285">Flavoprotein</keyword>
<dbReference type="InterPro" id="IPR051814">
    <property type="entry name" value="NAD(P)H-dep_FMN_reductase"/>
</dbReference>
<dbReference type="Gene3D" id="3.40.50.360">
    <property type="match status" value="1"/>
</dbReference>
<keyword evidence="3 5" id="KW-0560">Oxidoreductase</keyword>
<keyword evidence="2" id="KW-0288">FMN</keyword>
<dbReference type="Proteomes" id="UP000321574">
    <property type="component" value="Unassembled WGS sequence"/>
</dbReference>
<protein>
    <submittedName>
        <fullName evidence="5">NADPH-dependent FMN reductase</fullName>
        <ecNumber evidence="5">1.5.1.38</ecNumber>
    </submittedName>
</protein>
<dbReference type="GO" id="GO:0046306">
    <property type="term" value="P:alkanesulfonate catabolic process"/>
    <property type="evidence" value="ECO:0007669"/>
    <property type="project" value="InterPro"/>
</dbReference>
<evidence type="ECO:0000259" key="4">
    <source>
        <dbReference type="Pfam" id="PF03358"/>
    </source>
</evidence>
<dbReference type="InterPro" id="IPR005025">
    <property type="entry name" value="FMN_Rdtase-like_dom"/>
</dbReference>
<dbReference type="Pfam" id="PF03358">
    <property type="entry name" value="FMN_red"/>
    <property type="match status" value="1"/>
</dbReference>
<dbReference type="RefSeq" id="WP_147666586.1">
    <property type="nucleotide sequence ID" value="NZ_VDUW01000004.1"/>
</dbReference>
<evidence type="ECO:0000256" key="2">
    <source>
        <dbReference type="ARBA" id="ARBA00022643"/>
    </source>
</evidence>
<dbReference type="NCBIfam" id="TIGR03567">
    <property type="entry name" value="FMN_reduc_SsuE"/>
    <property type="match status" value="1"/>
</dbReference>
<dbReference type="AlphaFoldDB" id="A0A5C8NUS2"/>
<sequence>MTHIITICGSPSEQSRSETVIDYLKLHLKKYEYTCEEIQLTDLPTDVLMKGIYGHPVINQLTQQINLADGIIICCPVYKGAYPGVLKAFLDLLPQNIFQGKVVYPLMVGGTRAHLLALEFTLKPLLQQLKGECLSGVFILESELKRGVELSSSITNQKLAKRVHQQLTEFTEKIIYKRGVHV</sequence>
<dbReference type="OrthoDB" id="1643408at2"/>
<feature type="domain" description="NADPH-dependent FMN reductase-like" evidence="4">
    <location>
        <begin position="3"/>
        <end position="139"/>
    </location>
</feature>
<dbReference type="GO" id="GO:0052873">
    <property type="term" value="F:FMN reductase (NADPH) activity"/>
    <property type="evidence" value="ECO:0007669"/>
    <property type="project" value="UniProtKB-EC"/>
</dbReference>
<name>A0A5C8NUS2_9BACI</name>
<gene>
    <name evidence="5" type="primary">ssuE</name>
    <name evidence="5" type="ORF">FHP05_07170</name>
</gene>
<evidence type="ECO:0000256" key="1">
    <source>
        <dbReference type="ARBA" id="ARBA00022630"/>
    </source>
</evidence>
<dbReference type="PANTHER" id="PTHR43408">
    <property type="entry name" value="FMN REDUCTASE (NADPH)"/>
    <property type="match status" value="1"/>
</dbReference>
<reference evidence="5 6" key="1">
    <citation type="submission" date="2019-06" db="EMBL/GenBank/DDBJ databases">
        <title>Cerasibacillus sp. nov., isolated from maize field.</title>
        <authorList>
            <person name="Lin S.-Y."/>
            <person name="Tsai C.-F."/>
            <person name="Young C.-C."/>
        </authorList>
    </citation>
    <scope>NUCLEOTIDE SEQUENCE [LARGE SCALE GENOMIC DNA]</scope>
    <source>
        <strain evidence="5 6">CC-CFT480</strain>
    </source>
</reference>
<comment type="caution">
    <text evidence="5">The sequence shown here is derived from an EMBL/GenBank/DDBJ whole genome shotgun (WGS) entry which is preliminary data.</text>
</comment>
<dbReference type="EMBL" id="VDUW01000004">
    <property type="protein sequence ID" value="TXL64925.1"/>
    <property type="molecule type" value="Genomic_DNA"/>
</dbReference>
<accession>A0A5C8NUS2</accession>
<dbReference type="InterPro" id="IPR029039">
    <property type="entry name" value="Flavoprotein-like_sf"/>
</dbReference>
<organism evidence="5 6">
    <name type="scientific">Cerasibacillus terrae</name>
    <dbReference type="NCBI Taxonomy" id="2498845"/>
    <lineage>
        <taxon>Bacteria</taxon>
        <taxon>Bacillati</taxon>
        <taxon>Bacillota</taxon>
        <taxon>Bacilli</taxon>
        <taxon>Bacillales</taxon>
        <taxon>Bacillaceae</taxon>
        <taxon>Cerasibacillus</taxon>
    </lineage>
</organism>
<dbReference type="InterPro" id="IPR020048">
    <property type="entry name" value="NADPH-dep_FMN_reduc_SsuE"/>
</dbReference>
<evidence type="ECO:0000313" key="5">
    <source>
        <dbReference type="EMBL" id="TXL64925.1"/>
    </source>
</evidence>
<proteinExistence type="predicted"/>
<dbReference type="PANTHER" id="PTHR43408:SF1">
    <property type="entry name" value="FMN REDUCTASE (NADPH)"/>
    <property type="match status" value="1"/>
</dbReference>
<evidence type="ECO:0000256" key="3">
    <source>
        <dbReference type="ARBA" id="ARBA00023002"/>
    </source>
</evidence>
<dbReference type="SUPFAM" id="SSF52218">
    <property type="entry name" value="Flavoproteins"/>
    <property type="match status" value="1"/>
</dbReference>
<dbReference type="EC" id="1.5.1.38" evidence="5"/>